<keyword evidence="3" id="KW-1185">Reference proteome</keyword>
<dbReference type="RefSeq" id="WP_155697040.1">
    <property type="nucleotide sequence ID" value="NZ_WOCD01000005.1"/>
</dbReference>
<sequence length="253" mass="28667">MDLNELFNQVSQRMLVDFESTKTSLKHSGSKGASNEEIVKNFLIQYLPKGLGITSGQAIDSNGASSKQLDIIIYDELKTPVFFQTADLKVLPIECIYAVIEVKSMLNKSELKKSYENMLSVKKLEKTAYFNSNSEIQSTHNLYGRCWENWPVAHFVFAFDSIGLESLEESFLELHSNSQIHQRIDSICILKKGVFLNQDIDGQLSALPGPSTILAVSHTKKPLFLFYSIISVILNQAQMKPLNFQRYLSQVRF</sequence>
<dbReference type="InterPro" id="IPR046537">
    <property type="entry name" value="DUF6602"/>
</dbReference>
<dbReference type="Pfam" id="PF20247">
    <property type="entry name" value="DUF6602"/>
    <property type="match status" value="1"/>
</dbReference>
<dbReference type="OrthoDB" id="2057120at2"/>
<evidence type="ECO:0000313" key="2">
    <source>
        <dbReference type="EMBL" id="MUH73634.1"/>
    </source>
</evidence>
<accession>A0A6N8FC07</accession>
<gene>
    <name evidence="2" type="ORF">GNP35_14755</name>
</gene>
<reference evidence="2 3" key="1">
    <citation type="submission" date="2019-11" db="EMBL/GenBank/DDBJ databases">
        <title>P. haliotis isolates from Z. marina roots.</title>
        <authorList>
            <person name="Cohen M."/>
            <person name="Jospin G."/>
            <person name="Eisen J.A."/>
            <person name="Coil D.A."/>
        </authorList>
    </citation>
    <scope>NUCLEOTIDE SEQUENCE [LARGE SCALE GENOMIC DNA]</scope>
    <source>
        <strain evidence="2 3">UCD-MCMsp1aY</strain>
    </source>
</reference>
<dbReference type="AlphaFoldDB" id="A0A6N8FC07"/>
<protein>
    <recommendedName>
        <fullName evidence="1">DUF6602 domain-containing protein</fullName>
    </recommendedName>
</protein>
<evidence type="ECO:0000259" key="1">
    <source>
        <dbReference type="Pfam" id="PF20247"/>
    </source>
</evidence>
<feature type="domain" description="DUF6602" evidence="1">
    <location>
        <begin position="22"/>
        <end position="124"/>
    </location>
</feature>
<proteinExistence type="predicted"/>
<dbReference type="EMBL" id="WOCD01000005">
    <property type="protein sequence ID" value="MUH73634.1"/>
    <property type="molecule type" value="Genomic_DNA"/>
</dbReference>
<dbReference type="CDD" id="cd21173">
    <property type="entry name" value="NucC-like"/>
    <property type="match status" value="1"/>
</dbReference>
<dbReference type="Proteomes" id="UP000439994">
    <property type="component" value="Unassembled WGS sequence"/>
</dbReference>
<comment type="caution">
    <text evidence="2">The sequence shown here is derived from an EMBL/GenBank/DDBJ whole genome shotgun (WGS) entry which is preliminary data.</text>
</comment>
<organism evidence="2 3">
    <name type="scientific">Psychrosphaera haliotis</name>
    <dbReference type="NCBI Taxonomy" id="555083"/>
    <lineage>
        <taxon>Bacteria</taxon>
        <taxon>Pseudomonadati</taxon>
        <taxon>Pseudomonadota</taxon>
        <taxon>Gammaproteobacteria</taxon>
        <taxon>Alteromonadales</taxon>
        <taxon>Pseudoalteromonadaceae</taxon>
        <taxon>Psychrosphaera</taxon>
    </lineage>
</organism>
<evidence type="ECO:0000313" key="3">
    <source>
        <dbReference type="Proteomes" id="UP000439994"/>
    </source>
</evidence>
<name>A0A6N8FC07_9GAMM</name>